<reference evidence="2 3" key="1">
    <citation type="submission" date="2019-12" db="EMBL/GenBank/DDBJ databases">
        <authorList>
            <person name="Floudas D."/>
            <person name="Bentzer J."/>
            <person name="Ahren D."/>
            <person name="Johansson T."/>
            <person name="Persson P."/>
            <person name="Tunlid A."/>
        </authorList>
    </citation>
    <scope>NUCLEOTIDE SEQUENCE [LARGE SCALE GENOMIC DNA]</scope>
    <source>
        <strain evidence="2 3">CBS 102.39</strain>
    </source>
</reference>
<evidence type="ECO:0000259" key="1">
    <source>
        <dbReference type="Pfam" id="PF12937"/>
    </source>
</evidence>
<dbReference type="InterPro" id="IPR036047">
    <property type="entry name" value="F-box-like_dom_sf"/>
</dbReference>
<comment type="caution">
    <text evidence="2">The sequence shown here is derived from an EMBL/GenBank/DDBJ whole genome shotgun (WGS) entry which is preliminary data.</text>
</comment>
<protein>
    <recommendedName>
        <fullName evidence="1">F-box domain-containing protein</fullName>
    </recommendedName>
</protein>
<dbReference type="EMBL" id="JAACJL010000047">
    <property type="protein sequence ID" value="KAF4612645.1"/>
    <property type="molecule type" value="Genomic_DNA"/>
</dbReference>
<dbReference type="Proteomes" id="UP000521872">
    <property type="component" value="Unassembled WGS sequence"/>
</dbReference>
<evidence type="ECO:0000313" key="3">
    <source>
        <dbReference type="Proteomes" id="UP000521872"/>
    </source>
</evidence>
<accession>A0A8H4VLP5</accession>
<dbReference type="Gene3D" id="1.20.1280.50">
    <property type="match status" value="1"/>
</dbReference>
<dbReference type="InterPro" id="IPR001810">
    <property type="entry name" value="F-box_dom"/>
</dbReference>
<evidence type="ECO:0000313" key="2">
    <source>
        <dbReference type="EMBL" id="KAF4612645.1"/>
    </source>
</evidence>
<sequence>MADTMQSAICLPSELWLEIFGKNTERDVLSHNRLKTAHHCSQVCRLWRTILLSSSSIWGRLLQMDYFENSKSEWKELILSRIGNALLWIHGPIPSSTWQFFLTVAGRNWQNVQILDVQQYSLTRICAETGAFFGNPAPNLEVFALTLFYKSPFPKSLTLFSNVAPRLREFETSPFFSDVKPTFPWLARLHRISFHSQYSSATILSVLKRMPCLKFLRIQRKLFNMDEPVPDNSVPVHLPQLQCMHVNDGDRAQILPFLELITPSPMCTLVLRTTWPSSFYSPVDLYEGVEALPSRFHRALLPWIVAYMKGRAPTFICLGVDDSDASFAIHSYSPHTYEPWSQILGEILSIDIQLDSYCRFALAELGASSDSFSSVKELSLDVEPDKHDALLPLYEALSSVTKLTLVADKIDFTALQMDRKHTQSVLFPQLHSLHVFFYGESLQNDKTLSSIVDFVQFRTRVGLLLSYLDLSKSDLKLSDSDKERLGKFADLTVKLPASRASLE</sequence>
<proteinExistence type="predicted"/>
<dbReference type="Pfam" id="PF12937">
    <property type="entry name" value="F-box-like"/>
    <property type="match status" value="1"/>
</dbReference>
<feature type="domain" description="F-box" evidence="1">
    <location>
        <begin position="10"/>
        <end position="62"/>
    </location>
</feature>
<dbReference type="AlphaFoldDB" id="A0A8H4VLP5"/>
<gene>
    <name evidence="2" type="ORF">D9613_011861</name>
</gene>
<keyword evidence="3" id="KW-1185">Reference proteome</keyword>
<name>A0A8H4VLP5_9AGAR</name>
<dbReference type="SUPFAM" id="SSF81383">
    <property type="entry name" value="F-box domain"/>
    <property type="match status" value="1"/>
</dbReference>
<organism evidence="2 3">
    <name type="scientific">Agrocybe pediades</name>
    <dbReference type="NCBI Taxonomy" id="84607"/>
    <lineage>
        <taxon>Eukaryota</taxon>
        <taxon>Fungi</taxon>
        <taxon>Dikarya</taxon>
        <taxon>Basidiomycota</taxon>
        <taxon>Agaricomycotina</taxon>
        <taxon>Agaricomycetes</taxon>
        <taxon>Agaricomycetidae</taxon>
        <taxon>Agaricales</taxon>
        <taxon>Agaricineae</taxon>
        <taxon>Strophariaceae</taxon>
        <taxon>Agrocybe</taxon>
    </lineage>
</organism>